<feature type="region of interest" description="Disordered" evidence="1">
    <location>
        <begin position="63"/>
        <end position="106"/>
    </location>
</feature>
<dbReference type="PANTHER" id="PTHR21541">
    <property type="entry name" value="BTB POZ DOMAIN CONTAINING 12"/>
    <property type="match status" value="1"/>
</dbReference>
<dbReference type="GO" id="GO:0000712">
    <property type="term" value="P:resolution of meiotic recombination intermediates"/>
    <property type="evidence" value="ECO:0007669"/>
    <property type="project" value="TreeGrafter"/>
</dbReference>
<reference evidence="3" key="2">
    <citation type="submission" date="2020-05" db="UniProtKB">
        <authorList>
            <consortium name="EnsemblMetazoa"/>
        </authorList>
    </citation>
    <scope>IDENTIFICATION</scope>
</reference>
<feature type="compositionally biased region" description="Polar residues" evidence="1">
    <location>
        <begin position="479"/>
        <end position="492"/>
    </location>
</feature>
<accession>A0A084WF07</accession>
<dbReference type="EMBL" id="KE525341">
    <property type="protein sequence ID" value="KFB48801.1"/>
    <property type="molecule type" value="Genomic_DNA"/>
</dbReference>
<sequence length="907" mass="101605">MSKRLKYAKLRLVKSDSNVAAPMQAAAEQQSDGNDLNTGENILRSCKKSKFFTAVSSSQATFVEIDDEQSDDSSKEPMVQNSRRRTQSEDVCPSDGPKLPKLRKKTLNGNGLISNFLNTQIAEDDDFEESRQTVPVPQPKQTKVQRAAKKPKPPRKPKNQSDIRKIFKKYKSDYDVLHELIKDHSASEQVDPEQLQMALAMSRSLADQECSSGTSSSKETHLNSQSSSTTSEERRIIGIRTTLEQFGFRCKNSYTDYDLNVIFGAGCKNVKKIKHRRATNLQLRTREELCDFIDRKTRKMFPNEITPPCTDSHADCAKENPESCLCNLFWIAQTEQESSQLLDQYYVPELMEADPAPVGYLLKDWSKIPGRETTPERTICDTVTGGKTSVCQDVSEAERTRAATPTNCETVIGGKTSLCQDVSETERTREASPDLFDDLDSSMVHSNQLKDTEELVGCVEQVIEDHSSQPSTAQKLFNQSEEQNIKDTSLTTHLPGKEHKELEEDQGNRSVCGLTASEVEDCEDNLKNQDIIEIESEDESSNVLEASNAEVPILHRSTENIFDETDMEPIVSFEVYSEEEKISTKAHQEKPISKEDTQQPNQGAIDSTDNEQFDNTNPTAQPLVESNAKCMQNAEFPQCAVVNDEVEVCAVESIRGEKKLSFNRIAINARLSEALETSGNRVETVDLVDYTPSVDETMENNNSSHENSIVDVQKNEAVVNEPIEEVPVDKPNTNSLSNLNRDERSKSNASSQPLENAVDKNGHVNLVSSPFAMDVIDHDLEEDTLPNLRVKEAELEVIESDKNKQDFSSAMQDQDNFGIQSTSLKARTNGMPSPTDEMACPTTPECQQPKANRFEDKFSELKAMASPVKCPEYLISVKNVDFEIPSYETMSTPQIERELFKKGLKER</sequence>
<dbReference type="AlphaFoldDB" id="A0A084WF07"/>
<feature type="region of interest" description="Disordered" evidence="1">
    <location>
        <begin position="126"/>
        <end position="164"/>
    </location>
</feature>
<feature type="region of interest" description="Disordered" evidence="1">
    <location>
        <begin position="479"/>
        <end position="509"/>
    </location>
</feature>
<dbReference type="GO" id="GO:0033557">
    <property type="term" value="C:Slx1-Slx4 complex"/>
    <property type="evidence" value="ECO:0007669"/>
    <property type="project" value="TreeGrafter"/>
</dbReference>
<reference evidence="2 4" key="1">
    <citation type="journal article" date="2014" name="BMC Genomics">
        <title>Genome sequence of Anopheles sinensis provides insight into genetics basis of mosquito competence for malaria parasites.</title>
        <authorList>
            <person name="Zhou D."/>
            <person name="Zhang D."/>
            <person name="Ding G."/>
            <person name="Shi L."/>
            <person name="Hou Q."/>
            <person name="Ye Y."/>
            <person name="Xu Y."/>
            <person name="Zhou H."/>
            <person name="Xiong C."/>
            <person name="Li S."/>
            <person name="Yu J."/>
            <person name="Hong S."/>
            <person name="Yu X."/>
            <person name="Zou P."/>
            <person name="Chen C."/>
            <person name="Chang X."/>
            <person name="Wang W."/>
            <person name="Lv Y."/>
            <person name="Sun Y."/>
            <person name="Ma L."/>
            <person name="Shen B."/>
            <person name="Zhu C."/>
        </authorList>
    </citation>
    <scope>NUCLEOTIDE SEQUENCE [LARGE SCALE GENOMIC DNA]</scope>
</reference>
<protein>
    <submittedName>
        <fullName evidence="2">AGAP007582-PA-like protein</fullName>
    </submittedName>
</protein>
<feature type="compositionally biased region" description="Polar residues" evidence="1">
    <location>
        <begin position="132"/>
        <end position="144"/>
    </location>
</feature>
<feature type="region of interest" description="Disordered" evidence="1">
    <location>
        <begin position="206"/>
        <end position="233"/>
    </location>
</feature>
<evidence type="ECO:0000313" key="4">
    <source>
        <dbReference type="Proteomes" id="UP000030765"/>
    </source>
</evidence>
<dbReference type="OrthoDB" id="5576441at2759"/>
<feature type="compositionally biased region" description="Basic and acidic residues" evidence="1">
    <location>
        <begin position="582"/>
        <end position="597"/>
    </location>
</feature>
<dbReference type="EMBL" id="ATLV01023269">
    <property type="status" value="NOT_ANNOTATED_CDS"/>
    <property type="molecule type" value="Genomic_DNA"/>
</dbReference>
<gene>
    <name evidence="2" type="ORF">ZHAS_00016813</name>
</gene>
<feature type="region of interest" description="Disordered" evidence="1">
    <location>
        <begin position="582"/>
        <end position="621"/>
    </location>
</feature>
<dbReference type="EnsemblMetazoa" id="ASIC016813-RA">
    <property type="protein sequence ID" value="ASIC016813-PA"/>
    <property type="gene ID" value="ASIC016813"/>
</dbReference>
<evidence type="ECO:0000313" key="2">
    <source>
        <dbReference type="EMBL" id="KFB48801.1"/>
    </source>
</evidence>
<dbReference type="VEuPathDB" id="VectorBase:ASIC016813"/>
<feature type="region of interest" description="Disordered" evidence="1">
    <location>
        <begin position="18"/>
        <end position="40"/>
    </location>
</feature>
<organism evidence="2">
    <name type="scientific">Anopheles sinensis</name>
    <name type="common">Mosquito</name>
    <dbReference type="NCBI Taxonomy" id="74873"/>
    <lineage>
        <taxon>Eukaryota</taxon>
        <taxon>Metazoa</taxon>
        <taxon>Ecdysozoa</taxon>
        <taxon>Arthropoda</taxon>
        <taxon>Hexapoda</taxon>
        <taxon>Insecta</taxon>
        <taxon>Pterygota</taxon>
        <taxon>Neoptera</taxon>
        <taxon>Endopterygota</taxon>
        <taxon>Diptera</taxon>
        <taxon>Nematocera</taxon>
        <taxon>Culicoidea</taxon>
        <taxon>Culicidae</taxon>
        <taxon>Anophelinae</taxon>
        <taxon>Anopheles</taxon>
    </lineage>
</organism>
<proteinExistence type="predicted"/>
<feature type="compositionally biased region" description="Polar residues" evidence="1">
    <location>
        <begin position="209"/>
        <end position="225"/>
    </location>
</feature>
<dbReference type="Proteomes" id="UP000030765">
    <property type="component" value="Unassembled WGS sequence"/>
</dbReference>
<dbReference type="PANTHER" id="PTHR21541:SF3">
    <property type="entry name" value="STRUCTURE-SPECIFIC ENDONUCLEASE SUBUNIT SLX4"/>
    <property type="match status" value="1"/>
</dbReference>
<feature type="region of interest" description="Disordered" evidence="1">
    <location>
        <begin position="721"/>
        <end position="761"/>
    </location>
</feature>
<feature type="compositionally biased region" description="Polar residues" evidence="1">
    <location>
        <begin position="598"/>
        <end position="607"/>
    </location>
</feature>
<feature type="compositionally biased region" description="Basic residues" evidence="1">
    <location>
        <begin position="146"/>
        <end position="158"/>
    </location>
</feature>
<feature type="compositionally biased region" description="Polar residues" evidence="1">
    <location>
        <begin position="27"/>
        <end position="40"/>
    </location>
</feature>
<name>A0A084WF07_ANOSI</name>
<keyword evidence="4" id="KW-1185">Reference proteome</keyword>
<evidence type="ECO:0000313" key="3">
    <source>
        <dbReference type="EnsemblMetazoa" id="ASIC016813-PA"/>
    </source>
</evidence>
<dbReference type="STRING" id="74873.A0A084WF07"/>
<evidence type="ECO:0000256" key="1">
    <source>
        <dbReference type="SAM" id="MobiDB-lite"/>
    </source>
</evidence>